<comment type="caution">
    <text evidence="2">The sequence shown here is derived from an EMBL/GenBank/DDBJ whole genome shotgun (WGS) entry which is preliminary data.</text>
</comment>
<gene>
    <name evidence="2" type="ORF">GT037_011254</name>
</gene>
<proteinExistence type="predicted"/>
<dbReference type="AlphaFoldDB" id="A0A8H7AW01"/>
<protein>
    <submittedName>
        <fullName evidence="2">Uncharacterized protein</fullName>
    </submittedName>
</protein>
<accession>A0A8H7AW01</accession>
<evidence type="ECO:0000313" key="2">
    <source>
        <dbReference type="EMBL" id="KAF7670675.1"/>
    </source>
</evidence>
<evidence type="ECO:0000256" key="1">
    <source>
        <dbReference type="SAM" id="MobiDB-lite"/>
    </source>
</evidence>
<feature type="region of interest" description="Disordered" evidence="1">
    <location>
        <begin position="31"/>
        <end position="58"/>
    </location>
</feature>
<dbReference type="EMBL" id="JAAABM010000030">
    <property type="protein sequence ID" value="KAF7670675.1"/>
    <property type="molecule type" value="Genomic_DNA"/>
</dbReference>
<dbReference type="Proteomes" id="UP000596902">
    <property type="component" value="Unassembled WGS sequence"/>
</dbReference>
<name>A0A8H7AW01_9PLEO</name>
<organism evidence="2 3">
    <name type="scientific">Alternaria burnsii</name>
    <dbReference type="NCBI Taxonomy" id="1187904"/>
    <lineage>
        <taxon>Eukaryota</taxon>
        <taxon>Fungi</taxon>
        <taxon>Dikarya</taxon>
        <taxon>Ascomycota</taxon>
        <taxon>Pezizomycotina</taxon>
        <taxon>Dothideomycetes</taxon>
        <taxon>Pleosporomycetidae</taxon>
        <taxon>Pleosporales</taxon>
        <taxon>Pleosporineae</taxon>
        <taxon>Pleosporaceae</taxon>
        <taxon>Alternaria</taxon>
        <taxon>Alternaria sect. Alternaria</taxon>
    </lineage>
</organism>
<dbReference type="GeneID" id="62209479"/>
<reference evidence="2" key="1">
    <citation type="submission" date="2020-01" db="EMBL/GenBank/DDBJ databases">
        <authorList>
            <person name="Feng Z.H.Z."/>
        </authorList>
    </citation>
    <scope>NUCLEOTIDE SEQUENCE</scope>
    <source>
        <strain evidence="2">CBS107.38</strain>
    </source>
</reference>
<evidence type="ECO:0000313" key="3">
    <source>
        <dbReference type="Proteomes" id="UP000596902"/>
    </source>
</evidence>
<keyword evidence="3" id="KW-1185">Reference proteome</keyword>
<sequence length="58" mass="6373">MLTPVSGPAYATEHDSLLDVRFLRTQLANMRQPQRLPQSGLYPVPSGRSDGDPCGLMM</sequence>
<dbReference type="RefSeq" id="XP_038781070.1">
    <property type="nucleotide sequence ID" value="XM_038936301.1"/>
</dbReference>
<reference evidence="2" key="2">
    <citation type="submission" date="2020-08" db="EMBL/GenBank/DDBJ databases">
        <title>Draft Genome Sequence of Cumin Blight Pathogen Alternaria burnsii.</title>
        <authorList>
            <person name="Feng Z."/>
        </authorList>
    </citation>
    <scope>NUCLEOTIDE SEQUENCE</scope>
    <source>
        <strain evidence="2">CBS107.38</strain>
    </source>
</reference>